<gene>
    <name evidence="2" type="ORF">GCM10009639_03540</name>
</gene>
<dbReference type="InterPro" id="IPR007278">
    <property type="entry name" value="DUF397"/>
</dbReference>
<evidence type="ECO:0000313" key="2">
    <source>
        <dbReference type="EMBL" id="GAA1383353.1"/>
    </source>
</evidence>
<proteinExistence type="predicted"/>
<reference evidence="2 3" key="1">
    <citation type="journal article" date="2019" name="Int. J. Syst. Evol. Microbiol.">
        <title>The Global Catalogue of Microorganisms (GCM) 10K type strain sequencing project: providing services to taxonomists for standard genome sequencing and annotation.</title>
        <authorList>
            <consortium name="The Broad Institute Genomics Platform"/>
            <consortium name="The Broad Institute Genome Sequencing Center for Infectious Disease"/>
            <person name="Wu L."/>
            <person name="Ma J."/>
        </authorList>
    </citation>
    <scope>NUCLEOTIDE SEQUENCE [LARGE SCALE GENOMIC DNA]</scope>
    <source>
        <strain evidence="2 3">JCM 12393</strain>
    </source>
</reference>
<dbReference type="Pfam" id="PF04149">
    <property type="entry name" value="DUF397"/>
    <property type="match status" value="1"/>
</dbReference>
<dbReference type="Proteomes" id="UP001499863">
    <property type="component" value="Unassembled WGS sequence"/>
</dbReference>
<sequence length="64" mass="6916">MVSPTWQKSSYCAAHNECFEVRSASGLIELRESDDGNTIVRTTSAAFAALLQATKAGEFDHHAS</sequence>
<keyword evidence="3" id="KW-1185">Reference proteome</keyword>
<dbReference type="EMBL" id="BAAAKJ010000018">
    <property type="protein sequence ID" value="GAA1383353.1"/>
    <property type="molecule type" value="Genomic_DNA"/>
</dbReference>
<feature type="domain" description="DUF397" evidence="1">
    <location>
        <begin position="5"/>
        <end position="55"/>
    </location>
</feature>
<comment type="caution">
    <text evidence="2">The sequence shown here is derived from an EMBL/GenBank/DDBJ whole genome shotgun (WGS) entry which is preliminary data.</text>
</comment>
<dbReference type="RefSeq" id="WP_344324470.1">
    <property type="nucleotide sequence ID" value="NZ_BAAAKJ010000018.1"/>
</dbReference>
<evidence type="ECO:0000313" key="3">
    <source>
        <dbReference type="Proteomes" id="UP001499863"/>
    </source>
</evidence>
<evidence type="ECO:0000259" key="1">
    <source>
        <dbReference type="Pfam" id="PF04149"/>
    </source>
</evidence>
<organism evidence="2 3">
    <name type="scientific">Kitasatospora putterlickiae</name>
    <dbReference type="NCBI Taxonomy" id="221725"/>
    <lineage>
        <taxon>Bacteria</taxon>
        <taxon>Bacillati</taxon>
        <taxon>Actinomycetota</taxon>
        <taxon>Actinomycetes</taxon>
        <taxon>Kitasatosporales</taxon>
        <taxon>Streptomycetaceae</taxon>
        <taxon>Kitasatospora</taxon>
    </lineage>
</organism>
<protein>
    <recommendedName>
        <fullName evidence="1">DUF397 domain-containing protein</fullName>
    </recommendedName>
</protein>
<accession>A0ABN1XML7</accession>
<name>A0ABN1XML7_9ACTN</name>